<dbReference type="Proteomes" id="UP001229421">
    <property type="component" value="Unassembled WGS sequence"/>
</dbReference>
<comment type="caution">
    <text evidence="1">The sequence shown here is derived from an EMBL/GenBank/DDBJ whole genome shotgun (WGS) entry which is preliminary data.</text>
</comment>
<sequence>MPERSMKLPKQVVIEARHKDAVVQLSCDGSVRATAITNETGAFTMTVSRNRVPNDLNALISSCKAIVATPLSTCDPTLPSTGNLQGIILGSKFPFEVIQNLQRQIDGVRDFQFIGS</sequence>
<protein>
    <submittedName>
        <fullName evidence="1">Uncharacterized protein</fullName>
    </submittedName>
</protein>
<dbReference type="InterPro" id="IPR040404">
    <property type="entry name" value="Phylloplanin-like"/>
</dbReference>
<proteinExistence type="predicted"/>
<evidence type="ECO:0000313" key="2">
    <source>
        <dbReference type="Proteomes" id="UP001229421"/>
    </source>
</evidence>
<dbReference type="PANTHER" id="PTHR34458:SF5">
    <property type="entry name" value="POLLEN OLE E 1 ALLERGEN AND EXTENSIN FAMILY PROTEIN"/>
    <property type="match status" value="1"/>
</dbReference>
<gene>
    <name evidence="1" type="ORF">QVD17_38627</name>
</gene>
<dbReference type="AlphaFoldDB" id="A0AAD8JM49"/>
<organism evidence="1 2">
    <name type="scientific">Tagetes erecta</name>
    <name type="common">African marigold</name>
    <dbReference type="NCBI Taxonomy" id="13708"/>
    <lineage>
        <taxon>Eukaryota</taxon>
        <taxon>Viridiplantae</taxon>
        <taxon>Streptophyta</taxon>
        <taxon>Embryophyta</taxon>
        <taxon>Tracheophyta</taxon>
        <taxon>Spermatophyta</taxon>
        <taxon>Magnoliopsida</taxon>
        <taxon>eudicotyledons</taxon>
        <taxon>Gunneridae</taxon>
        <taxon>Pentapetalae</taxon>
        <taxon>asterids</taxon>
        <taxon>campanulids</taxon>
        <taxon>Asterales</taxon>
        <taxon>Asteraceae</taxon>
        <taxon>Asteroideae</taxon>
        <taxon>Heliantheae alliance</taxon>
        <taxon>Tageteae</taxon>
        <taxon>Tagetes</taxon>
    </lineage>
</organism>
<evidence type="ECO:0000313" key="1">
    <source>
        <dbReference type="EMBL" id="KAK1407017.1"/>
    </source>
</evidence>
<dbReference type="PANTHER" id="PTHR34458">
    <property type="entry name" value="POLLEN OLE E 1 ALLERGEN AND EXTENSIN FAMILY PROTEIN-RELATED"/>
    <property type="match status" value="1"/>
</dbReference>
<dbReference type="EMBL" id="JAUHHV010000011">
    <property type="protein sequence ID" value="KAK1407017.1"/>
    <property type="molecule type" value="Genomic_DNA"/>
</dbReference>
<keyword evidence="2" id="KW-1185">Reference proteome</keyword>
<name>A0AAD8JM49_TARER</name>
<accession>A0AAD8JM49</accession>
<reference evidence="1" key="1">
    <citation type="journal article" date="2023" name="bioRxiv">
        <title>Improved chromosome-level genome assembly for marigold (Tagetes erecta).</title>
        <authorList>
            <person name="Jiang F."/>
            <person name="Yuan L."/>
            <person name="Wang S."/>
            <person name="Wang H."/>
            <person name="Xu D."/>
            <person name="Wang A."/>
            <person name="Fan W."/>
        </authorList>
    </citation>
    <scope>NUCLEOTIDE SEQUENCE</scope>
    <source>
        <strain evidence="1">WSJ</strain>
        <tissue evidence="1">Leaf</tissue>
    </source>
</reference>